<dbReference type="PROSITE" id="PS00624">
    <property type="entry name" value="GMC_OXRED_2"/>
    <property type="match status" value="1"/>
</dbReference>
<protein>
    <submittedName>
        <fullName evidence="8">LOW QUALITY PROTEIN: glucose dehydrogenase [FAD, quinone]-like</fullName>
    </submittedName>
</protein>
<dbReference type="PIRSF" id="PIRSF000137">
    <property type="entry name" value="Alcohol_oxidase"/>
    <property type="match status" value="1"/>
</dbReference>
<organism evidence="7 8">
    <name type="scientific">Trichoplusia ni</name>
    <name type="common">Cabbage looper</name>
    <dbReference type="NCBI Taxonomy" id="7111"/>
    <lineage>
        <taxon>Eukaryota</taxon>
        <taxon>Metazoa</taxon>
        <taxon>Ecdysozoa</taxon>
        <taxon>Arthropoda</taxon>
        <taxon>Hexapoda</taxon>
        <taxon>Insecta</taxon>
        <taxon>Pterygota</taxon>
        <taxon>Neoptera</taxon>
        <taxon>Endopterygota</taxon>
        <taxon>Lepidoptera</taxon>
        <taxon>Glossata</taxon>
        <taxon>Ditrysia</taxon>
        <taxon>Noctuoidea</taxon>
        <taxon>Noctuidae</taxon>
        <taxon>Plusiinae</taxon>
        <taxon>Trichoplusia</taxon>
    </lineage>
</organism>
<feature type="binding site" evidence="5">
    <location>
        <position position="283"/>
    </location>
    <ligand>
        <name>FAD</name>
        <dbReference type="ChEBI" id="CHEBI:57692"/>
    </ligand>
</feature>
<accession>A0A7E5VA44</accession>
<dbReference type="Gene3D" id="3.30.560.10">
    <property type="entry name" value="Glucose Oxidase, domain 3"/>
    <property type="match status" value="1"/>
</dbReference>
<dbReference type="InterPro" id="IPR012132">
    <property type="entry name" value="GMC_OxRdtase"/>
</dbReference>
<dbReference type="RefSeq" id="XP_026725144.1">
    <property type="nucleotide sequence ID" value="XM_026869343.1"/>
</dbReference>
<dbReference type="Pfam" id="PF05199">
    <property type="entry name" value="GMC_oxred_C"/>
    <property type="match status" value="1"/>
</dbReference>
<reference evidence="8" key="1">
    <citation type="submission" date="2025-08" db="UniProtKB">
        <authorList>
            <consortium name="RefSeq"/>
        </authorList>
    </citation>
    <scope>IDENTIFICATION</scope>
</reference>
<proteinExistence type="inferred from homology"/>
<dbReference type="PANTHER" id="PTHR11552">
    <property type="entry name" value="GLUCOSE-METHANOL-CHOLINE GMC OXIDOREDUCTASE"/>
    <property type="match status" value="1"/>
</dbReference>
<dbReference type="GeneID" id="113492059"/>
<evidence type="ECO:0000259" key="6">
    <source>
        <dbReference type="PROSITE" id="PS00624"/>
    </source>
</evidence>
<comment type="cofactor">
    <cofactor evidence="1 5">
        <name>FAD</name>
        <dbReference type="ChEBI" id="CHEBI:57692"/>
    </cofactor>
</comment>
<keyword evidence="7" id="KW-1185">Reference proteome</keyword>
<keyword evidence="3" id="KW-0285">Flavoprotein</keyword>
<gene>
    <name evidence="8" type="primary">LOC113492059</name>
</gene>
<evidence type="ECO:0000313" key="7">
    <source>
        <dbReference type="Proteomes" id="UP000322000"/>
    </source>
</evidence>
<feature type="non-terminal residue" evidence="8">
    <location>
        <position position="1"/>
    </location>
</feature>
<evidence type="ECO:0000256" key="1">
    <source>
        <dbReference type="ARBA" id="ARBA00001974"/>
    </source>
</evidence>
<dbReference type="InParanoid" id="A0A7E5VA44"/>
<dbReference type="InterPro" id="IPR036188">
    <property type="entry name" value="FAD/NAD-bd_sf"/>
</dbReference>
<evidence type="ECO:0000313" key="8">
    <source>
        <dbReference type="RefSeq" id="XP_026725144.1"/>
    </source>
</evidence>
<comment type="similarity">
    <text evidence="2">Belongs to the GMC oxidoreductase family.</text>
</comment>
<dbReference type="OrthoDB" id="269227at2759"/>
<dbReference type="SUPFAM" id="SSF51905">
    <property type="entry name" value="FAD/NAD(P)-binding domain"/>
    <property type="match status" value="1"/>
</dbReference>
<evidence type="ECO:0000256" key="5">
    <source>
        <dbReference type="PIRSR" id="PIRSR000137-2"/>
    </source>
</evidence>
<keyword evidence="4 5" id="KW-0274">FAD</keyword>
<evidence type="ECO:0000256" key="3">
    <source>
        <dbReference type="ARBA" id="ARBA00022630"/>
    </source>
</evidence>
<dbReference type="AlphaFoldDB" id="A0A7E5VA44"/>
<dbReference type="Pfam" id="PF00732">
    <property type="entry name" value="GMC_oxred_N"/>
    <property type="match status" value="1"/>
</dbReference>
<feature type="domain" description="Glucose-methanol-choline oxidoreductase N-terminal" evidence="6">
    <location>
        <begin position="318"/>
        <end position="332"/>
    </location>
</feature>
<dbReference type="SUPFAM" id="SSF54373">
    <property type="entry name" value="FAD-linked reductases, C-terminal domain"/>
    <property type="match status" value="1"/>
</dbReference>
<sequence>YIFVFITHYSFDDVGSCLSPTTGTTPQTFAAALQYFAAAQCLLPRDPLPEATPKSGETFDFIVVGAGSAGSVVANRLSEVAKWNVLVVEAGSDAPLESDIPGFDALLFKSDYDWQYLTVNNGVTSQGLANGSVSFNRGKMFGGSSGMNAMLYVRGNDQDYQNWYDAGNKEWSVSEVKRCFKKLENLQNEEMLSNTTISEFYGHTGPQIINKYNHTLDNYIENVLEAWDEIGLRKVKDMNIENVNISGKTTTTAANGLRQSTDRTYLISASKRPNLKILKNSFVTKIFIEKNKAVGVEIEKDGQLLKFLTSREVIVSAGTINTPQLLMLSGIGPGKDLKKNNIATIVDSPKVGQNLQDHLIVPIFTYGDVPEETNTDDAMFENMKYIYKRQGSLAHSGVSTGGMAFYSTEKNATFANCQLHLTIVPKNTTTLKAGYMSSFRYNETVAESIGKPNEDHGVFFFLFNLLHPYSRGNITLMSNDPKDKPLIHANYFQDPRDLETAVEGIKIATKIEYFKSIGGFLGRIDIPACNSLELDSKDYWRCISINLVTSVFHPVGTCSMGASKKTSVVDSRLRVHGVKNLRVVDASVMPTTISGNTNAAVIMIGERGSELIIEDNN</sequence>
<dbReference type="Gene3D" id="3.50.50.60">
    <property type="entry name" value="FAD/NAD(P)-binding domain"/>
    <property type="match status" value="1"/>
</dbReference>
<evidence type="ECO:0000256" key="2">
    <source>
        <dbReference type="ARBA" id="ARBA00010790"/>
    </source>
</evidence>
<dbReference type="Proteomes" id="UP000322000">
    <property type="component" value="Chromosome 3"/>
</dbReference>
<dbReference type="KEGG" id="tnl:113492059"/>
<dbReference type="GO" id="GO:0050660">
    <property type="term" value="F:flavin adenine dinucleotide binding"/>
    <property type="evidence" value="ECO:0007669"/>
    <property type="project" value="InterPro"/>
</dbReference>
<evidence type="ECO:0000256" key="4">
    <source>
        <dbReference type="ARBA" id="ARBA00022827"/>
    </source>
</evidence>
<dbReference type="InterPro" id="IPR000172">
    <property type="entry name" value="GMC_OxRdtase_N"/>
</dbReference>
<name>A0A7E5VA44_TRINI</name>
<dbReference type="InterPro" id="IPR007867">
    <property type="entry name" value="GMC_OxRtase_C"/>
</dbReference>
<dbReference type="GO" id="GO:0016614">
    <property type="term" value="F:oxidoreductase activity, acting on CH-OH group of donors"/>
    <property type="evidence" value="ECO:0007669"/>
    <property type="project" value="InterPro"/>
</dbReference>
<dbReference type="PANTHER" id="PTHR11552:SF147">
    <property type="entry name" value="CHOLINE DEHYDROGENASE, MITOCHONDRIAL"/>
    <property type="match status" value="1"/>
</dbReference>